<keyword evidence="3" id="KW-1185">Reference proteome</keyword>
<sequence>MIPLELCPSMHLFHTTDVGSLRDLSKAAPQSGHNPSQSQDQNGNYEVDQMVIRTAGNGSESS</sequence>
<evidence type="ECO:0000313" key="3">
    <source>
        <dbReference type="Proteomes" id="UP000585474"/>
    </source>
</evidence>
<feature type="compositionally biased region" description="Polar residues" evidence="1">
    <location>
        <begin position="31"/>
        <end position="44"/>
    </location>
</feature>
<feature type="region of interest" description="Disordered" evidence="1">
    <location>
        <begin position="23"/>
        <end position="62"/>
    </location>
</feature>
<comment type="caution">
    <text evidence="2">The sequence shown here is derived from an EMBL/GenBank/DDBJ whole genome shotgun (WGS) entry which is preliminary data.</text>
</comment>
<organism evidence="2 3">
    <name type="scientific">Actinidia rufa</name>
    <dbReference type="NCBI Taxonomy" id="165716"/>
    <lineage>
        <taxon>Eukaryota</taxon>
        <taxon>Viridiplantae</taxon>
        <taxon>Streptophyta</taxon>
        <taxon>Embryophyta</taxon>
        <taxon>Tracheophyta</taxon>
        <taxon>Spermatophyta</taxon>
        <taxon>Magnoliopsida</taxon>
        <taxon>eudicotyledons</taxon>
        <taxon>Gunneridae</taxon>
        <taxon>Pentapetalae</taxon>
        <taxon>asterids</taxon>
        <taxon>Ericales</taxon>
        <taxon>Actinidiaceae</taxon>
        <taxon>Actinidia</taxon>
    </lineage>
</organism>
<protein>
    <submittedName>
        <fullName evidence="2">Uncharacterized protein</fullName>
    </submittedName>
</protein>
<dbReference type="AlphaFoldDB" id="A0A7J0GLK4"/>
<dbReference type="EMBL" id="BJWL01000023">
    <property type="protein sequence ID" value="GFZ11631.1"/>
    <property type="molecule type" value="Genomic_DNA"/>
</dbReference>
<reference evidence="2 3" key="1">
    <citation type="submission" date="2019-07" db="EMBL/GenBank/DDBJ databases">
        <title>De Novo Assembly of kiwifruit Actinidia rufa.</title>
        <authorList>
            <person name="Sugita-Konishi S."/>
            <person name="Sato K."/>
            <person name="Mori E."/>
            <person name="Abe Y."/>
            <person name="Kisaki G."/>
            <person name="Hamano K."/>
            <person name="Suezawa K."/>
            <person name="Otani M."/>
            <person name="Fukuda T."/>
            <person name="Manabe T."/>
            <person name="Gomi K."/>
            <person name="Tabuchi M."/>
            <person name="Akimitsu K."/>
            <person name="Kataoka I."/>
        </authorList>
    </citation>
    <scope>NUCLEOTIDE SEQUENCE [LARGE SCALE GENOMIC DNA]</scope>
    <source>
        <strain evidence="3">cv. Fuchu</strain>
    </source>
</reference>
<evidence type="ECO:0000256" key="1">
    <source>
        <dbReference type="SAM" id="MobiDB-lite"/>
    </source>
</evidence>
<proteinExistence type="predicted"/>
<accession>A0A7J0GLK4</accession>
<name>A0A7J0GLK4_9ERIC</name>
<gene>
    <name evidence="2" type="ORF">Acr_23g0000160</name>
</gene>
<evidence type="ECO:0000313" key="2">
    <source>
        <dbReference type="EMBL" id="GFZ11631.1"/>
    </source>
</evidence>
<dbReference type="Proteomes" id="UP000585474">
    <property type="component" value="Unassembled WGS sequence"/>
</dbReference>